<protein>
    <recommendedName>
        <fullName evidence="3">SRCR domain-containing protein</fullName>
    </recommendedName>
</protein>
<evidence type="ECO:0000256" key="2">
    <source>
        <dbReference type="PROSITE-ProRule" id="PRU00196"/>
    </source>
</evidence>
<dbReference type="PROSITE" id="PS50287">
    <property type="entry name" value="SRCR_2"/>
    <property type="match status" value="1"/>
</dbReference>
<organism evidence="4 5">
    <name type="scientific">Protopolystoma xenopodis</name>
    <dbReference type="NCBI Taxonomy" id="117903"/>
    <lineage>
        <taxon>Eukaryota</taxon>
        <taxon>Metazoa</taxon>
        <taxon>Spiralia</taxon>
        <taxon>Lophotrochozoa</taxon>
        <taxon>Platyhelminthes</taxon>
        <taxon>Monogenea</taxon>
        <taxon>Polyopisthocotylea</taxon>
        <taxon>Polystomatidea</taxon>
        <taxon>Polystomatidae</taxon>
        <taxon>Protopolystoma</taxon>
    </lineage>
</organism>
<name>A0A3S5CVI6_9PLAT</name>
<comment type="caution">
    <text evidence="4">The sequence shown here is derived from an EMBL/GenBank/DDBJ whole genome shotgun (WGS) entry which is preliminary data.</text>
</comment>
<dbReference type="AlphaFoldDB" id="A0A3S5CVI6"/>
<gene>
    <name evidence="4" type="ORF">PXEA_LOCUS36418</name>
</gene>
<proteinExistence type="predicted"/>
<dbReference type="InterPro" id="IPR036772">
    <property type="entry name" value="SRCR-like_dom_sf"/>
</dbReference>
<dbReference type="SUPFAM" id="SSF56487">
    <property type="entry name" value="SRCR-like"/>
    <property type="match status" value="1"/>
</dbReference>
<dbReference type="Proteomes" id="UP000784294">
    <property type="component" value="Unassembled WGS sequence"/>
</dbReference>
<dbReference type="InterPro" id="IPR001190">
    <property type="entry name" value="SRCR"/>
</dbReference>
<sequence length="55" mass="6114">MSSSIKPVFSWQLFNASDSRMGYLQAIMGSSNFYPCANSWWVGNAVVACRTLGFE</sequence>
<dbReference type="EMBL" id="CAAALY010277965">
    <property type="protein sequence ID" value="VEL42978.1"/>
    <property type="molecule type" value="Genomic_DNA"/>
</dbReference>
<keyword evidence="5" id="KW-1185">Reference proteome</keyword>
<accession>A0A3S5CVI6</accession>
<evidence type="ECO:0000256" key="1">
    <source>
        <dbReference type="ARBA" id="ARBA00023157"/>
    </source>
</evidence>
<dbReference type="GO" id="GO:0016020">
    <property type="term" value="C:membrane"/>
    <property type="evidence" value="ECO:0007669"/>
    <property type="project" value="InterPro"/>
</dbReference>
<evidence type="ECO:0000259" key="3">
    <source>
        <dbReference type="PROSITE" id="PS50287"/>
    </source>
</evidence>
<evidence type="ECO:0000313" key="4">
    <source>
        <dbReference type="EMBL" id="VEL42978.1"/>
    </source>
</evidence>
<reference evidence="4" key="1">
    <citation type="submission" date="2018-11" db="EMBL/GenBank/DDBJ databases">
        <authorList>
            <consortium name="Pathogen Informatics"/>
        </authorList>
    </citation>
    <scope>NUCLEOTIDE SEQUENCE</scope>
</reference>
<keyword evidence="1" id="KW-1015">Disulfide bond</keyword>
<comment type="caution">
    <text evidence="2">Lacks conserved residue(s) required for the propagation of feature annotation.</text>
</comment>
<feature type="domain" description="SRCR" evidence="3">
    <location>
        <begin position="11"/>
        <end position="55"/>
    </location>
</feature>
<evidence type="ECO:0000313" key="5">
    <source>
        <dbReference type="Proteomes" id="UP000784294"/>
    </source>
</evidence>